<proteinExistence type="predicted"/>
<evidence type="ECO:0000313" key="1">
    <source>
        <dbReference type="EMBL" id="KAL1379371.1"/>
    </source>
</evidence>
<dbReference type="Proteomes" id="UP001562425">
    <property type="component" value="Unassembled WGS sequence"/>
</dbReference>
<sequence length="112" mass="12735">MIQLRALNDTDTSEENSILNDCDNYKISGEAEETIVISEYIRALKLKDAKKYKAALSLLLELLGTNVLNKAPNDSKNDQILLPSRQYAGVIQSGEKQRFLYLNHCNRVWYNG</sequence>
<protein>
    <submittedName>
        <fullName evidence="1">Uncharacterized protein</fullName>
    </submittedName>
</protein>
<comment type="caution">
    <text evidence="1">The sequence shown here is derived from an EMBL/GenBank/DDBJ whole genome shotgun (WGS) entry which is preliminary data.</text>
</comment>
<organism evidence="1 2">
    <name type="scientific">Culex pipiens pipiens</name>
    <name type="common">Northern house mosquito</name>
    <dbReference type="NCBI Taxonomy" id="38569"/>
    <lineage>
        <taxon>Eukaryota</taxon>
        <taxon>Metazoa</taxon>
        <taxon>Ecdysozoa</taxon>
        <taxon>Arthropoda</taxon>
        <taxon>Hexapoda</taxon>
        <taxon>Insecta</taxon>
        <taxon>Pterygota</taxon>
        <taxon>Neoptera</taxon>
        <taxon>Endopterygota</taxon>
        <taxon>Diptera</taxon>
        <taxon>Nematocera</taxon>
        <taxon>Culicoidea</taxon>
        <taxon>Culicidae</taxon>
        <taxon>Culicinae</taxon>
        <taxon>Culicini</taxon>
        <taxon>Culex</taxon>
        <taxon>Culex</taxon>
    </lineage>
</organism>
<evidence type="ECO:0000313" key="2">
    <source>
        <dbReference type="Proteomes" id="UP001562425"/>
    </source>
</evidence>
<gene>
    <name evidence="1" type="ORF">pipiens_014946</name>
</gene>
<dbReference type="AlphaFoldDB" id="A0ABD1CSG8"/>
<dbReference type="EMBL" id="JBEHCU010009717">
    <property type="protein sequence ID" value="KAL1379371.1"/>
    <property type="molecule type" value="Genomic_DNA"/>
</dbReference>
<name>A0ABD1CSG8_CULPP</name>
<reference evidence="1 2" key="1">
    <citation type="submission" date="2024-05" db="EMBL/GenBank/DDBJ databases">
        <title>Culex pipiens pipiens assembly and annotation.</title>
        <authorList>
            <person name="Alout H."/>
            <person name="Durand T."/>
        </authorList>
    </citation>
    <scope>NUCLEOTIDE SEQUENCE [LARGE SCALE GENOMIC DNA]</scope>
    <source>
        <strain evidence="1">HA-2024</strain>
        <tissue evidence="1">Whole body</tissue>
    </source>
</reference>
<keyword evidence="2" id="KW-1185">Reference proteome</keyword>
<accession>A0ABD1CSG8</accession>